<sequence length="108" mass="11932">MSRKAQTVHTDPAAIERIQERIEQLPGGAHVSLLMEDGEEIEGIVVVRPSAQLFFGPDGKEGTNARVRLSQPAMYQPESVANTDVWLDRIVLIRRLDPEEQPAPAPGH</sequence>
<name>A0A7S6UL62_9GAMM</name>
<evidence type="ECO:0000313" key="1">
    <source>
        <dbReference type="EMBL" id="QOW22318.1"/>
    </source>
</evidence>
<dbReference type="RefSeq" id="WP_194034856.1">
    <property type="nucleotide sequence ID" value="NZ_CP063657.1"/>
</dbReference>
<evidence type="ECO:0000313" key="2">
    <source>
        <dbReference type="Proteomes" id="UP000593932"/>
    </source>
</evidence>
<organism evidence="1 2">
    <name type="scientific">Novilysobacter avium</name>
    <dbReference type="NCBI Taxonomy" id="2781023"/>
    <lineage>
        <taxon>Bacteria</taxon>
        <taxon>Pseudomonadati</taxon>
        <taxon>Pseudomonadota</taxon>
        <taxon>Gammaproteobacteria</taxon>
        <taxon>Lysobacterales</taxon>
        <taxon>Lysobacteraceae</taxon>
        <taxon>Novilysobacter</taxon>
    </lineage>
</organism>
<dbReference type="EMBL" id="CP063657">
    <property type="protein sequence ID" value="QOW22318.1"/>
    <property type="molecule type" value="Genomic_DNA"/>
</dbReference>
<accession>A0A7S6UL62</accession>
<protein>
    <submittedName>
        <fullName evidence="1">DUF3247 family protein</fullName>
    </submittedName>
</protein>
<gene>
    <name evidence="1" type="ORF">INQ42_01500</name>
</gene>
<reference evidence="1 2" key="1">
    <citation type="submission" date="2020-10" db="EMBL/GenBank/DDBJ databases">
        <title>complete genome sequencing of Lysobacter sp. H23M41.</title>
        <authorList>
            <person name="Bae J.-W."/>
            <person name="Lee S.-Y."/>
        </authorList>
    </citation>
    <scope>NUCLEOTIDE SEQUENCE [LARGE SCALE GENOMIC DNA]</scope>
    <source>
        <strain evidence="1 2">H23M41</strain>
    </source>
</reference>
<dbReference type="Proteomes" id="UP000593932">
    <property type="component" value="Chromosome"/>
</dbReference>
<proteinExistence type="predicted"/>
<keyword evidence="2" id="KW-1185">Reference proteome</keyword>
<dbReference type="Pfam" id="PF11607">
    <property type="entry name" value="DUF3247"/>
    <property type="match status" value="1"/>
</dbReference>
<dbReference type="Gene3D" id="2.30.30.720">
    <property type="entry name" value="Protein of unknown function (DUF3247)"/>
    <property type="match status" value="1"/>
</dbReference>
<dbReference type="InterPro" id="IPR021649">
    <property type="entry name" value="DUF3247"/>
</dbReference>